<protein>
    <submittedName>
        <fullName evidence="11">Probable dicarboxylate carrier protein</fullName>
    </submittedName>
</protein>
<feature type="repeat" description="Solcar" evidence="9">
    <location>
        <begin position="129"/>
        <end position="220"/>
    </location>
</feature>
<gene>
    <name evidence="11" type="ORF">DNG_06149</name>
</gene>
<feature type="repeat" description="Solcar" evidence="9">
    <location>
        <begin position="229"/>
        <end position="312"/>
    </location>
</feature>
<evidence type="ECO:0000256" key="1">
    <source>
        <dbReference type="ARBA" id="ARBA00004141"/>
    </source>
</evidence>
<dbReference type="SUPFAM" id="SSF103506">
    <property type="entry name" value="Mitochondrial carrier"/>
    <property type="match status" value="1"/>
</dbReference>
<dbReference type="Gene3D" id="1.50.40.10">
    <property type="entry name" value="Mitochondrial carrier domain"/>
    <property type="match status" value="1"/>
</dbReference>
<evidence type="ECO:0000313" key="11">
    <source>
        <dbReference type="EMBL" id="SPO03466.1"/>
    </source>
</evidence>
<keyword evidence="5" id="KW-0677">Repeat</keyword>
<dbReference type="PROSITE" id="PS50920">
    <property type="entry name" value="SOLCAR"/>
    <property type="match status" value="3"/>
</dbReference>
<comment type="subcellular location">
    <subcellularLocation>
        <location evidence="1">Membrane</location>
        <topology evidence="1">Multi-pass membrane protein</topology>
    </subcellularLocation>
</comment>
<dbReference type="InterPro" id="IPR018108">
    <property type="entry name" value="MCP_transmembrane"/>
</dbReference>
<dbReference type="GO" id="GO:0016020">
    <property type="term" value="C:membrane"/>
    <property type="evidence" value="ECO:0007669"/>
    <property type="project" value="UniProtKB-SubCell"/>
</dbReference>
<evidence type="ECO:0000256" key="2">
    <source>
        <dbReference type="ARBA" id="ARBA00006375"/>
    </source>
</evidence>
<keyword evidence="6" id="KW-0999">Mitochondrion inner membrane</keyword>
<keyword evidence="12" id="KW-1185">Reference proteome</keyword>
<dbReference type="InterPro" id="IPR050391">
    <property type="entry name" value="Mito_Metabolite_Transporter"/>
</dbReference>
<dbReference type="InterPro" id="IPR023395">
    <property type="entry name" value="MCP_dom_sf"/>
</dbReference>
<dbReference type="EMBL" id="ONZQ02000008">
    <property type="protein sequence ID" value="SPO03466.1"/>
    <property type="molecule type" value="Genomic_DNA"/>
</dbReference>
<evidence type="ECO:0000256" key="7">
    <source>
        <dbReference type="ARBA" id="ARBA00022989"/>
    </source>
</evidence>
<dbReference type="AlphaFoldDB" id="A0AAE8SW59"/>
<keyword evidence="7" id="KW-1133">Transmembrane helix</keyword>
<sequence>MSFSNSARPADPTPEIVVSVAGAGEKKKSPAKYPFWFGGSASSMAACVTHPLDLANWLPVAVKVRLQTRSGDMPKTMSRTFVHIIKSDGISGLYSGLSASLLRQMTYSTIRFGIYEDLKARATHDGKQPGLPMLIALSTVSGLIGGVCGNAADVVNVRMQHDATLAAAHRRNYRHGVHGIYHMAKHEGFASWFRGVWPNSVRAAFMTSAQLASYDSIKRLLITHTRMGDDMATHFTASFLAGVVAATVTSPVDVVKTRVMSGHTGHGVMSVLKDLYKADGLGWMFRGWTPSFLRLGPQTISTFLFLEMHRNLYRKYVDVPV</sequence>
<dbReference type="Pfam" id="PF00153">
    <property type="entry name" value="Mito_carr"/>
    <property type="match status" value="3"/>
</dbReference>
<evidence type="ECO:0000313" key="12">
    <source>
        <dbReference type="Proteomes" id="UP001187682"/>
    </source>
</evidence>
<evidence type="ECO:0000256" key="3">
    <source>
        <dbReference type="ARBA" id="ARBA00022448"/>
    </source>
</evidence>
<accession>A0AAE8SW59</accession>
<dbReference type="PANTHER" id="PTHR45618">
    <property type="entry name" value="MITOCHONDRIAL DICARBOXYLATE CARRIER-RELATED"/>
    <property type="match status" value="1"/>
</dbReference>
<organism evidence="11 12">
    <name type="scientific">Cephalotrichum gorgonifer</name>
    <dbReference type="NCBI Taxonomy" id="2041049"/>
    <lineage>
        <taxon>Eukaryota</taxon>
        <taxon>Fungi</taxon>
        <taxon>Dikarya</taxon>
        <taxon>Ascomycota</taxon>
        <taxon>Pezizomycotina</taxon>
        <taxon>Sordariomycetes</taxon>
        <taxon>Hypocreomycetidae</taxon>
        <taxon>Microascales</taxon>
        <taxon>Microascaceae</taxon>
        <taxon>Cephalotrichum</taxon>
    </lineage>
</organism>
<comment type="caution">
    <text evidence="11">The sequence shown here is derived from an EMBL/GenBank/DDBJ whole genome shotgun (WGS) entry which is preliminary data.</text>
</comment>
<evidence type="ECO:0000256" key="9">
    <source>
        <dbReference type="PROSITE-ProRule" id="PRU00282"/>
    </source>
</evidence>
<keyword evidence="3 10" id="KW-0813">Transport</keyword>
<keyword evidence="6" id="KW-0496">Mitochondrion</keyword>
<evidence type="ECO:0000256" key="10">
    <source>
        <dbReference type="RuleBase" id="RU000488"/>
    </source>
</evidence>
<evidence type="ECO:0000256" key="5">
    <source>
        <dbReference type="ARBA" id="ARBA00022737"/>
    </source>
</evidence>
<dbReference type="FunFam" id="1.50.40.10:FF:000107">
    <property type="entry name" value="Mitochondrial dicarboxylate carrier"/>
    <property type="match status" value="1"/>
</dbReference>
<evidence type="ECO:0000256" key="4">
    <source>
        <dbReference type="ARBA" id="ARBA00022692"/>
    </source>
</evidence>
<feature type="repeat" description="Solcar" evidence="9">
    <location>
        <begin position="29"/>
        <end position="121"/>
    </location>
</feature>
<evidence type="ECO:0000256" key="8">
    <source>
        <dbReference type="ARBA" id="ARBA00023136"/>
    </source>
</evidence>
<keyword evidence="8 9" id="KW-0472">Membrane</keyword>
<proteinExistence type="inferred from homology"/>
<dbReference type="Proteomes" id="UP001187682">
    <property type="component" value="Unassembled WGS sequence"/>
</dbReference>
<evidence type="ECO:0000256" key="6">
    <source>
        <dbReference type="ARBA" id="ARBA00022792"/>
    </source>
</evidence>
<keyword evidence="4 9" id="KW-0812">Transmembrane</keyword>
<reference evidence="11" key="1">
    <citation type="submission" date="2018-03" db="EMBL/GenBank/DDBJ databases">
        <authorList>
            <person name="Guldener U."/>
        </authorList>
    </citation>
    <scope>NUCLEOTIDE SEQUENCE</scope>
</reference>
<name>A0AAE8SW59_9PEZI</name>
<comment type="similarity">
    <text evidence="2 10">Belongs to the mitochondrial carrier (TC 2.A.29) family.</text>
</comment>